<evidence type="ECO:0000313" key="1">
    <source>
        <dbReference type="EMBL" id="GFH53510.1"/>
    </source>
</evidence>
<dbReference type="AlphaFoldDB" id="A0AAD3H7R3"/>
<sequence>MNRSIKITLDQLRIAAKKPRRGTPICHDETMKVLNALEASNFESAPLHKFVIEADKCFERAKLEKKRGKASTLYHLSKYLQQKK</sequence>
<proteinExistence type="predicted"/>
<comment type="caution">
    <text evidence="1">The sequence shown here is derived from an EMBL/GenBank/DDBJ whole genome shotgun (WGS) entry which is preliminary data.</text>
</comment>
<dbReference type="EMBL" id="BLLK01000047">
    <property type="protein sequence ID" value="GFH53510.1"/>
    <property type="molecule type" value="Genomic_DNA"/>
</dbReference>
<accession>A0AAD3H7R3</accession>
<dbReference type="Proteomes" id="UP001054902">
    <property type="component" value="Unassembled WGS sequence"/>
</dbReference>
<organism evidence="1 2">
    <name type="scientific">Chaetoceros tenuissimus</name>
    <dbReference type="NCBI Taxonomy" id="426638"/>
    <lineage>
        <taxon>Eukaryota</taxon>
        <taxon>Sar</taxon>
        <taxon>Stramenopiles</taxon>
        <taxon>Ochrophyta</taxon>
        <taxon>Bacillariophyta</taxon>
        <taxon>Coscinodiscophyceae</taxon>
        <taxon>Chaetocerotophycidae</taxon>
        <taxon>Chaetocerotales</taxon>
        <taxon>Chaetocerotaceae</taxon>
        <taxon>Chaetoceros</taxon>
    </lineage>
</organism>
<name>A0AAD3H7R3_9STRA</name>
<protein>
    <submittedName>
        <fullName evidence="1">Uncharacterized protein</fullName>
    </submittedName>
</protein>
<keyword evidence="2" id="KW-1185">Reference proteome</keyword>
<gene>
    <name evidence="1" type="ORF">CTEN210_09986</name>
</gene>
<evidence type="ECO:0000313" key="2">
    <source>
        <dbReference type="Proteomes" id="UP001054902"/>
    </source>
</evidence>
<reference evidence="1 2" key="1">
    <citation type="journal article" date="2021" name="Sci. Rep.">
        <title>The genome of the diatom Chaetoceros tenuissimus carries an ancient integrated fragment of an extant virus.</title>
        <authorList>
            <person name="Hongo Y."/>
            <person name="Kimura K."/>
            <person name="Takaki Y."/>
            <person name="Yoshida Y."/>
            <person name="Baba S."/>
            <person name="Kobayashi G."/>
            <person name="Nagasaki K."/>
            <person name="Hano T."/>
            <person name="Tomaru Y."/>
        </authorList>
    </citation>
    <scope>NUCLEOTIDE SEQUENCE [LARGE SCALE GENOMIC DNA]</scope>
    <source>
        <strain evidence="1 2">NIES-3715</strain>
    </source>
</reference>